<evidence type="ECO:0000313" key="10">
    <source>
        <dbReference type="Proteomes" id="UP000176881"/>
    </source>
</evidence>
<evidence type="ECO:0000256" key="4">
    <source>
        <dbReference type="ARBA" id="ARBA00011738"/>
    </source>
</evidence>
<feature type="domain" description="HD" evidence="8">
    <location>
        <begin position="37"/>
        <end position="136"/>
    </location>
</feature>
<name>A0A1G2PD85_9BACT</name>
<evidence type="ECO:0000313" key="9">
    <source>
        <dbReference type="EMBL" id="OHA45582.1"/>
    </source>
</evidence>
<reference evidence="9 10" key="1">
    <citation type="journal article" date="2016" name="Nat. Commun.">
        <title>Thousands of microbial genomes shed light on interconnected biogeochemical processes in an aquifer system.</title>
        <authorList>
            <person name="Anantharaman K."/>
            <person name="Brown C.T."/>
            <person name="Hug L.A."/>
            <person name="Sharon I."/>
            <person name="Castelle C.J."/>
            <person name="Probst A.J."/>
            <person name="Thomas B.C."/>
            <person name="Singh A."/>
            <person name="Wilkins M.J."/>
            <person name="Karaoz U."/>
            <person name="Brodie E.L."/>
            <person name="Williams K.H."/>
            <person name="Hubbard S.S."/>
            <person name="Banfield J.F."/>
        </authorList>
    </citation>
    <scope>NUCLEOTIDE SEQUENCE [LARGE SCALE GENOMIC DNA]</scope>
</reference>
<evidence type="ECO:0000256" key="6">
    <source>
        <dbReference type="ARBA" id="ARBA00022723"/>
    </source>
</evidence>
<dbReference type="Gene3D" id="1.10.3210.10">
    <property type="entry name" value="Hypothetical protein af1432"/>
    <property type="match status" value="1"/>
</dbReference>
<evidence type="ECO:0000256" key="2">
    <source>
        <dbReference type="ARBA" id="ARBA00001936"/>
    </source>
</evidence>
<dbReference type="GO" id="GO:0005737">
    <property type="term" value="C:cytoplasm"/>
    <property type="evidence" value="ECO:0007669"/>
    <property type="project" value="TreeGrafter"/>
</dbReference>
<dbReference type="SMART" id="SM00471">
    <property type="entry name" value="HDc"/>
    <property type="match status" value="1"/>
</dbReference>
<dbReference type="PROSITE" id="PS51831">
    <property type="entry name" value="HD"/>
    <property type="match status" value="1"/>
</dbReference>
<dbReference type="InterPro" id="IPR003607">
    <property type="entry name" value="HD/PDEase_dom"/>
</dbReference>
<dbReference type="CDD" id="cd00077">
    <property type="entry name" value="HDc"/>
    <property type="match status" value="1"/>
</dbReference>
<sequence length="200" mass="23148">MTGQKANRNLEFLYEIGVLRNLPRAWTQILACDTASDPEHTFRVMFLALMLARMEKVKSEEKILKMALVHDIAEARTGDHHYIQSVYIKADEETAAKHTFAGTVLEDLQNEILKEYEERKTVEAKIVKDADNLDIDLELKEMEERGHKLSEKFKAFRKLVRNQKLYTKSAKKIWDAIQRSDPASWHLCANKWLKMSGAGK</sequence>
<dbReference type="Proteomes" id="UP000176881">
    <property type="component" value="Unassembled WGS sequence"/>
</dbReference>
<proteinExistence type="predicted"/>
<dbReference type="GO" id="GO:0002953">
    <property type="term" value="F:5'-deoxynucleotidase activity"/>
    <property type="evidence" value="ECO:0007669"/>
    <property type="project" value="UniProtKB-EC"/>
</dbReference>
<dbReference type="PANTHER" id="PTHR11845:SF13">
    <property type="entry name" value="5'-DEOXYNUCLEOTIDASE HDDC2"/>
    <property type="match status" value="1"/>
</dbReference>
<gene>
    <name evidence="9" type="ORF">A3G59_03140</name>
</gene>
<dbReference type="PANTHER" id="PTHR11845">
    <property type="entry name" value="5'-DEOXYNUCLEOTIDASE HDDC2"/>
    <property type="match status" value="1"/>
</dbReference>
<accession>A0A1G2PD85</accession>
<comment type="caution">
    <text evidence="9">The sequence shown here is derived from an EMBL/GenBank/DDBJ whole genome shotgun (WGS) entry which is preliminary data.</text>
</comment>
<dbReference type="SUPFAM" id="SSF109604">
    <property type="entry name" value="HD-domain/PDEase-like"/>
    <property type="match status" value="1"/>
</dbReference>
<evidence type="ECO:0000256" key="5">
    <source>
        <dbReference type="ARBA" id="ARBA00012964"/>
    </source>
</evidence>
<keyword evidence="6" id="KW-0479">Metal-binding</keyword>
<comment type="subunit">
    <text evidence="4">Homodimer.</text>
</comment>
<dbReference type="AlphaFoldDB" id="A0A1G2PD85"/>
<dbReference type="GO" id="GO:0046872">
    <property type="term" value="F:metal ion binding"/>
    <property type="evidence" value="ECO:0007669"/>
    <property type="project" value="UniProtKB-KW"/>
</dbReference>
<evidence type="ECO:0000256" key="1">
    <source>
        <dbReference type="ARBA" id="ARBA00001638"/>
    </source>
</evidence>
<comment type="catalytic activity">
    <reaction evidence="1">
        <text>a 2'-deoxyribonucleoside 5'-phosphate + H2O = a 2'-deoxyribonucleoside + phosphate</text>
        <dbReference type="Rhea" id="RHEA:36167"/>
        <dbReference type="ChEBI" id="CHEBI:15377"/>
        <dbReference type="ChEBI" id="CHEBI:18274"/>
        <dbReference type="ChEBI" id="CHEBI:43474"/>
        <dbReference type="ChEBI" id="CHEBI:65317"/>
        <dbReference type="EC" id="3.1.3.89"/>
    </reaction>
</comment>
<organism evidence="9 10">
    <name type="scientific">Candidatus Taylorbacteria bacterium RIFCSPLOWO2_12_FULL_47_20</name>
    <dbReference type="NCBI Taxonomy" id="1802335"/>
    <lineage>
        <taxon>Bacteria</taxon>
        <taxon>Candidatus Tayloriibacteriota</taxon>
    </lineage>
</organism>
<evidence type="ECO:0000259" key="8">
    <source>
        <dbReference type="PROSITE" id="PS51831"/>
    </source>
</evidence>
<comment type="cofactor">
    <cofactor evidence="3">
        <name>Co(2+)</name>
        <dbReference type="ChEBI" id="CHEBI:48828"/>
    </cofactor>
</comment>
<protein>
    <recommendedName>
        <fullName evidence="5">5'-deoxynucleotidase</fullName>
        <ecNumber evidence="5">3.1.3.89</ecNumber>
    </recommendedName>
</protein>
<evidence type="ECO:0000256" key="7">
    <source>
        <dbReference type="ARBA" id="ARBA00022801"/>
    </source>
</evidence>
<dbReference type="Pfam" id="PF13023">
    <property type="entry name" value="HD_3"/>
    <property type="match status" value="1"/>
</dbReference>
<comment type="cofactor">
    <cofactor evidence="2">
        <name>Mn(2+)</name>
        <dbReference type="ChEBI" id="CHEBI:29035"/>
    </cofactor>
</comment>
<dbReference type="STRING" id="1802335.A3G59_03140"/>
<dbReference type="InterPro" id="IPR006674">
    <property type="entry name" value="HD_domain"/>
</dbReference>
<dbReference type="EMBL" id="MHSN01000005">
    <property type="protein sequence ID" value="OHA45582.1"/>
    <property type="molecule type" value="Genomic_DNA"/>
</dbReference>
<evidence type="ECO:0000256" key="3">
    <source>
        <dbReference type="ARBA" id="ARBA00001941"/>
    </source>
</evidence>
<keyword evidence="7" id="KW-0378">Hydrolase</keyword>
<dbReference type="InterPro" id="IPR039356">
    <property type="entry name" value="YfbR/HDDC2"/>
</dbReference>
<dbReference type="EC" id="3.1.3.89" evidence="5"/>